<evidence type="ECO:0000313" key="11">
    <source>
        <dbReference type="Proteomes" id="UP000292958"/>
    </source>
</evidence>
<feature type="domain" description="Bacterial sugar transferase" evidence="9">
    <location>
        <begin position="50"/>
        <end position="242"/>
    </location>
</feature>
<reference evidence="10 11" key="1">
    <citation type="submission" date="2019-02" db="EMBL/GenBank/DDBJ databases">
        <title>Genomic Encyclopedia of Archaeal and Bacterial Type Strains, Phase II (KMG-II): from individual species to whole genera.</title>
        <authorList>
            <person name="Goeker M."/>
        </authorList>
    </citation>
    <scope>NUCLEOTIDE SEQUENCE [LARGE SCALE GENOMIC DNA]</scope>
    <source>
        <strain evidence="10 11">DSM 18101</strain>
    </source>
</reference>
<evidence type="ECO:0000256" key="5">
    <source>
        <dbReference type="ARBA" id="ARBA00022692"/>
    </source>
</evidence>
<dbReference type="GO" id="GO:0016780">
    <property type="term" value="F:phosphotransferase activity, for other substituted phosphate groups"/>
    <property type="evidence" value="ECO:0007669"/>
    <property type="project" value="TreeGrafter"/>
</dbReference>
<dbReference type="Proteomes" id="UP000292958">
    <property type="component" value="Unassembled WGS sequence"/>
</dbReference>
<dbReference type="InterPro" id="IPR003362">
    <property type="entry name" value="Bact_transf"/>
</dbReference>
<sequence length="247" mass="28607">MQAEYQSPESRTAAIEDSYSYTEAISRPGSRTTYPLDRVPSGLFRYRVIKRCIDICLILISAPIVLIALGMISLLVMFSSPGPIFYSHRRIRNHGAFFSMWKFRTMCVNSAEVLEEYLSRHPKARAEWNKTHKLRHDPRITPIGSFLRRYSLDEFPQLWNVLAGHMSLVGPRPIVAAEVEKYADSFEYYCRVKPGLTGLWQVSGRSELTYDERVALDCDYVNRWSLRRDLRILLKTFVVVLKQDGAY</sequence>
<keyword evidence="5 8" id="KW-0812">Transmembrane</keyword>
<dbReference type="PANTHER" id="PTHR30576">
    <property type="entry name" value="COLANIC BIOSYNTHESIS UDP-GLUCOSE LIPID CARRIER TRANSFERASE"/>
    <property type="match status" value="1"/>
</dbReference>
<name>A0A4Q7YUM8_9BACT</name>
<organism evidence="10 11">
    <name type="scientific">Edaphobacter modestus</name>
    <dbReference type="NCBI Taxonomy" id="388466"/>
    <lineage>
        <taxon>Bacteria</taxon>
        <taxon>Pseudomonadati</taxon>
        <taxon>Acidobacteriota</taxon>
        <taxon>Terriglobia</taxon>
        <taxon>Terriglobales</taxon>
        <taxon>Acidobacteriaceae</taxon>
        <taxon>Edaphobacter</taxon>
    </lineage>
</organism>
<comment type="subcellular location">
    <subcellularLocation>
        <location evidence="1">Cell membrane</location>
    </subcellularLocation>
</comment>
<comment type="caution">
    <text evidence="10">The sequence shown here is derived from an EMBL/GenBank/DDBJ whole genome shotgun (WGS) entry which is preliminary data.</text>
</comment>
<evidence type="ECO:0000256" key="4">
    <source>
        <dbReference type="ARBA" id="ARBA00022679"/>
    </source>
</evidence>
<dbReference type="RefSeq" id="WP_130419265.1">
    <property type="nucleotide sequence ID" value="NZ_SHKW01000001.1"/>
</dbReference>
<keyword evidence="4 10" id="KW-0808">Transferase</keyword>
<evidence type="ECO:0000259" key="9">
    <source>
        <dbReference type="Pfam" id="PF02397"/>
    </source>
</evidence>
<evidence type="ECO:0000256" key="1">
    <source>
        <dbReference type="ARBA" id="ARBA00004236"/>
    </source>
</evidence>
<keyword evidence="7 8" id="KW-0472">Membrane</keyword>
<evidence type="ECO:0000256" key="7">
    <source>
        <dbReference type="ARBA" id="ARBA00023136"/>
    </source>
</evidence>
<dbReference type="PANTHER" id="PTHR30576:SF4">
    <property type="entry name" value="UNDECAPRENYL-PHOSPHATE GALACTOSE PHOSPHOTRANSFERASE"/>
    <property type="match status" value="1"/>
</dbReference>
<evidence type="ECO:0000256" key="2">
    <source>
        <dbReference type="ARBA" id="ARBA00006464"/>
    </source>
</evidence>
<evidence type="ECO:0000256" key="6">
    <source>
        <dbReference type="ARBA" id="ARBA00022989"/>
    </source>
</evidence>
<dbReference type="EMBL" id="SHKW01000001">
    <property type="protein sequence ID" value="RZU41328.1"/>
    <property type="molecule type" value="Genomic_DNA"/>
</dbReference>
<gene>
    <name evidence="10" type="ORF">BDD14_2844</name>
</gene>
<proteinExistence type="inferred from homology"/>
<protein>
    <submittedName>
        <fullName evidence="10">Undecaprenyl-phosphate galactose phosphotransferase WbaP</fullName>
    </submittedName>
</protein>
<comment type="similarity">
    <text evidence="2">Belongs to the bacterial sugar transferase family.</text>
</comment>
<dbReference type="AlphaFoldDB" id="A0A4Q7YUM8"/>
<evidence type="ECO:0000256" key="3">
    <source>
        <dbReference type="ARBA" id="ARBA00022475"/>
    </source>
</evidence>
<dbReference type="GO" id="GO:0005886">
    <property type="term" value="C:plasma membrane"/>
    <property type="evidence" value="ECO:0007669"/>
    <property type="project" value="UniProtKB-SubCell"/>
</dbReference>
<keyword evidence="3" id="KW-1003">Cell membrane</keyword>
<feature type="transmembrane region" description="Helical" evidence="8">
    <location>
        <begin position="55"/>
        <end position="78"/>
    </location>
</feature>
<evidence type="ECO:0000256" key="8">
    <source>
        <dbReference type="SAM" id="Phobius"/>
    </source>
</evidence>
<accession>A0A4Q7YUM8</accession>
<dbReference type="Pfam" id="PF02397">
    <property type="entry name" value="Bac_transf"/>
    <property type="match status" value="1"/>
</dbReference>
<evidence type="ECO:0000313" key="10">
    <source>
        <dbReference type="EMBL" id="RZU41328.1"/>
    </source>
</evidence>
<dbReference type="OrthoDB" id="9808602at2"/>
<keyword evidence="6 8" id="KW-1133">Transmembrane helix</keyword>
<keyword evidence="11" id="KW-1185">Reference proteome</keyword>